<dbReference type="GO" id="GO:0004775">
    <property type="term" value="F:succinate-CoA ligase (ADP-forming) activity"/>
    <property type="evidence" value="ECO:0007669"/>
    <property type="project" value="TreeGrafter"/>
</dbReference>
<name>A0A1F7SGV9_9BACT</name>
<protein>
    <recommendedName>
        <fullName evidence="10">ATP-grasp domain-containing protein</fullName>
    </recommendedName>
</protein>
<dbReference type="InterPro" id="IPR011761">
    <property type="entry name" value="ATP-grasp"/>
</dbReference>
<evidence type="ECO:0000256" key="1">
    <source>
        <dbReference type="ARBA" id="ARBA00001946"/>
    </source>
</evidence>
<comment type="caution">
    <text evidence="11">The sequence shown here is derived from an EMBL/GenBank/DDBJ whole genome shotgun (WGS) entry which is preliminary data.</text>
</comment>
<dbReference type="PANTHER" id="PTHR11815">
    <property type="entry name" value="SUCCINYL-COA SYNTHETASE BETA CHAIN"/>
    <property type="match status" value="1"/>
</dbReference>
<evidence type="ECO:0000259" key="10">
    <source>
        <dbReference type="PROSITE" id="PS50975"/>
    </source>
</evidence>
<keyword evidence="5 9" id="KW-0547">Nucleotide-binding</keyword>
<evidence type="ECO:0000256" key="4">
    <source>
        <dbReference type="ARBA" id="ARBA00022723"/>
    </source>
</evidence>
<dbReference type="GO" id="GO:0003878">
    <property type="term" value="F:ATP citrate synthase activity"/>
    <property type="evidence" value="ECO:0007669"/>
    <property type="project" value="UniProtKB-EC"/>
</dbReference>
<dbReference type="GO" id="GO:0005524">
    <property type="term" value="F:ATP binding"/>
    <property type="evidence" value="ECO:0007669"/>
    <property type="project" value="UniProtKB-UniRule"/>
</dbReference>
<accession>A0A1F7SGV9</accession>
<dbReference type="Proteomes" id="UP000178082">
    <property type="component" value="Unassembled WGS sequence"/>
</dbReference>
<comment type="catalytic activity">
    <reaction evidence="8">
        <text>oxaloacetate + acetyl-CoA + ADP + phosphate = citrate + ATP + CoA</text>
        <dbReference type="Rhea" id="RHEA:21160"/>
        <dbReference type="ChEBI" id="CHEBI:16452"/>
        <dbReference type="ChEBI" id="CHEBI:16947"/>
        <dbReference type="ChEBI" id="CHEBI:30616"/>
        <dbReference type="ChEBI" id="CHEBI:43474"/>
        <dbReference type="ChEBI" id="CHEBI:57287"/>
        <dbReference type="ChEBI" id="CHEBI:57288"/>
        <dbReference type="ChEBI" id="CHEBI:456216"/>
        <dbReference type="EC" id="2.3.3.8"/>
    </reaction>
</comment>
<evidence type="ECO:0000256" key="3">
    <source>
        <dbReference type="ARBA" id="ARBA00022598"/>
    </source>
</evidence>
<dbReference type="SUPFAM" id="SSF56059">
    <property type="entry name" value="Glutathione synthetase ATP-binding domain-like"/>
    <property type="match status" value="1"/>
</dbReference>
<dbReference type="GO" id="GO:0042709">
    <property type="term" value="C:succinate-CoA ligase complex"/>
    <property type="evidence" value="ECO:0007669"/>
    <property type="project" value="TreeGrafter"/>
</dbReference>
<keyword evidence="7" id="KW-0808">Transferase</keyword>
<evidence type="ECO:0000256" key="9">
    <source>
        <dbReference type="PROSITE-ProRule" id="PRU00409"/>
    </source>
</evidence>
<evidence type="ECO:0000313" key="12">
    <source>
        <dbReference type="Proteomes" id="UP000178082"/>
    </source>
</evidence>
<evidence type="ECO:0000256" key="8">
    <source>
        <dbReference type="ARBA" id="ARBA00047593"/>
    </source>
</evidence>
<gene>
    <name evidence="11" type="ORF">A3G31_08765</name>
</gene>
<dbReference type="Gene3D" id="3.40.50.261">
    <property type="entry name" value="Succinyl-CoA synthetase domains"/>
    <property type="match status" value="1"/>
</dbReference>
<dbReference type="InterPro" id="IPR032263">
    <property type="entry name" value="Citrate-bd"/>
</dbReference>
<feature type="domain" description="ATP-grasp" evidence="10">
    <location>
        <begin position="9"/>
        <end position="214"/>
    </location>
</feature>
<dbReference type="InterPro" id="IPR013650">
    <property type="entry name" value="ATP-grasp_succ-CoA_synth-type"/>
</dbReference>
<comment type="similarity">
    <text evidence="2">Belongs to the succinate/malate CoA ligase beta subunit family.</text>
</comment>
<dbReference type="Pfam" id="PF16114">
    <property type="entry name" value="Citrate_bind"/>
    <property type="match status" value="1"/>
</dbReference>
<dbReference type="PROSITE" id="PS50975">
    <property type="entry name" value="ATP_GRASP"/>
    <property type="match status" value="1"/>
</dbReference>
<comment type="cofactor">
    <cofactor evidence="1">
        <name>Mg(2+)</name>
        <dbReference type="ChEBI" id="CHEBI:18420"/>
    </cofactor>
</comment>
<evidence type="ECO:0000256" key="5">
    <source>
        <dbReference type="ARBA" id="ARBA00022741"/>
    </source>
</evidence>
<dbReference type="InterPro" id="IPR016102">
    <property type="entry name" value="Succinyl-CoA_synth-like"/>
</dbReference>
<organism evidence="11 12">
    <name type="scientific">Candidatus Schekmanbacteria bacterium RIFCSPLOWO2_12_FULL_38_15</name>
    <dbReference type="NCBI Taxonomy" id="1817883"/>
    <lineage>
        <taxon>Bacteria</taxon>
        <taxon>Candidatus Schekmaniibacteriota</taxon>
    </lineage>
</organism>
<keyword evidence="6" id="KW-0460">Magnesium</keyword>
<dbReference type="Gene3D" id="3.30.470.20">
    <property type="entry name" value="ATP-grasp fold, B domain"/>
    <property type="match status" value="1"/>
</dbReference>
<keyword evidence="4" id="KW-0479">Metal-binding</keyword>
<proteinExistence type="inferred from homology"/>
<evidence type="ECO:0000256" key="6">
    <source>
        <dbReference type="ARBA" id="ARBA00022842"/>
    </source>
</evidence>
<dbReference type="STRING" id="1817883.A3G31_08765"/>
<reference evidence="11 12" key="1">
    <citation type="journal article" date="2016" name="Nat. Commun.">
        <title>Thousands of microbial genomes shed light on interconnected biogeochemical processes in an aquifer system.</title>
        <authorList>
            <person name="Anantharaman K."/>
            <person name="Brown C.T."/>
            <person name="Hug L.A."/>
            <person name="Sharon I."/>
            <person name="Castelle C.J."/>
            <person name="Probst A.J."/>
            <person name="Thomas B.C."/>
            <person name="Singh A."/>
            <person name="Wilkins M.J."/>
            <person name="Karaoz U."/>
            <person name="Brodie E.L."/>
            <person name="Williams K.H."/>
            <person name="Hubbard S.S."/>
            <person name="Banfield J.F."/>
        </authorList>
    </citation>
    <scope>NUCLEOTIDE SEQUENCE [LARGE SCALE GENOMIC DNA]</scope>
</reference>
<dbReference type="GO" id="GO:0006104">
    <property type="term" value="P:succinyl-CoA metabolic process"/>
    <property type="evidence" value="ECO:0007669"/>
    <property type="project" value="TreeGrafter"/>
</dbReference>
<evidence type="ECO:0000256" key="7">
    <source>
        <dbReference type="ARBA" id="ARBA00023315"/>
    </source>
</evidence>
<keyword evidence="3" id="KW-0436">Ligase</keyword>
<keyword evidence="7" id="KW-0012">Acyltransferase</keyword>
<evidence type="ECO:0000256" key="2">
    <source>
        <dbReference type="ARBA" id="ARBA00009182"/>
    </source>
</evidence>
<dbReference type="PIRSF" id="PIRSF001554">
    <property type="entry name" value="SucCS_beta"/>
    <property type="match status" value="1"/>
</dbReference>
<dbReference type="Pfam" id="PF08442">
    <property type="entry name" value="ATP-grasp_2"/>
    <property type="match status" value="1"/>
</dbReference>
<dbReference type="GO" id="GO:0046872">
    <property type="term" value="F:metal ion binding"/>
    <property type="evidence" value="ECO:0007669"/>
    <property type="project" value="UniProtKB-KW"/>
</dbReference>
<dbReference type="FunFam" id="3.30.470.20:FF:000002">
    <property type="entry name" value="Succinate--CoA ligase [ADP-forming] subunit beta"/>
    <property type="match status" value="1"/>
</dbReference>
<dbReference type="PANTHER" id="PTHR11815:SF10">
    <property type="entry name" value="SUCCINATE--COA LIGASE [GDP-FORMING] SUBUNIT BETA, MITOCHONDRIAL"/>
    <property type="match status" value="1"/>
</dbReference>
<evidence type="ECO:0000313" key="11">
    <source>
        <dbReference type="EMBL" id="OGL52995.1"/>
    </source>
</evidence>
<dbReference type="InterPro" id="IPR005809">
    <property type="entry name" value="Succ_CoA_ligase-like_bsu"/>
</dbReference>
<sequence length="392" mass="43013">MRLYEFESKKIFQANNIPAPKGQVVSSVDEIKAETPSVIKAQIPTGGRGKAGGVLFSKDLKEAKDKGKQLLGSTIKNHLVSKLLVEDQIALEKELFMAATYDTTRKLPVVIFCTEGGVDIEELAKTNPEKIVRKSFNIIEGFQEHHAREMVAQAGINGNDLLQISSVLYRLVQVFLKYDATLAEINPLGKTKDGKFIALDGHIEIDDDALYRQKSLVAEFGERESQSKKQTEFEKKAAEIDKMDHRGVAGRMIEFDGNLGLLIGGGGASLTSFDAIKKYGGKPANYCEIGGNPSVFKVKELVKHILSKPGINKIAVIMNVVSNTRVDLVARGVVKGVIESGKVPSETITVFRIPGAWEDEGFRILKKYGVPYCDRTVSIDEAARMAVERASK</sequence>
<dbReference type="GO" id="GO:0006099">
    <property type="term" value="P:tricarboxylic acid cycle"/>
    <property type="evidence" value="ECO:0007669"/>
    <property type="project" value="InterPro"/>
</dbReference>
<dbReference type="EMBL" id="MGDI01000028">
    <property type="protein sequence ID" value="OGL52995.1"/>
    <property type="molecule type" value="Genomic_DNA"/>
</dbReference>
<keyword evidence="9" id="KW-0067">ATP-binding</keyword>
<dbReference type="Gene3D" id="3.30.1490.20">
    <property type="entry name" value="ATP-grasp fold, A domain"/>
    <property type="match status" value="1"/>
</dbReference>
<dbReference type="InterPro" id="IPR013815">
    <property type="entry name" value="ATP_grasp_subdomain_1"/>
</dbReference>
<dbReference type="SUPFAM" id="SSF52210">
    <property type="entry name" value="Succinyl-CoA synthetase domains"/>
    <property type="match status" value="1"/>
</dbReference>
<dbReference type="AlphaFoldDB" id="A0A1F7SGV9"/>